<dbReference type="OrthoDB" id="8684701at2"/>
<feature type="domain" description="RNA polymerase sigma factor 70 region 4 type 2" evidence="7">
    <location>
        <begin position="150"/>
        <end position="202"/>
    </location>
</feature>
<evidence type="ECO:0000256" key="1">
    <source>
        <dbReference type="ARBA" id="ARBA00010641"/>
    </source>
</evidence>
<dbReference type="InterPro" id="IPR013324">
    <property type="entry name" value="RNA_pol_sigma_r3/r4-like"/>
</dbReference>
<dbReference type="GO" id="GO:0006352">
    <property type="term" value="P:DNA-templated transcription initiation"/>
    <property type="evidence" value="ECO:0007669"/>
    <property type="project" value="InterPro"/>
</dbReference>
<keyword evidence="2" id="KW-0805">Transcription regulation</keyword>
<proteinExistence type="inferred from homology"/>
<dbReference type="PANTHER" id="PTHR43133:SF8">
    <property type="entry name" value="RNA POLYMERASE SIGMA FACTOR HI_1459-RELATED"/>
    <property type="match status" value="1"/>
</dbReference>
<evidence type="ECO:0000256" key="2">
    <source>
        <dbReference type="ARBA" id="ARBA00023015"/>
    </source>
</evidence>
<evidence type="ECO:0000256" key="4">
    <source>
        <dbReference type="ARBA" id="ARBA00023125"/>
    </source>
</evidence>
<organism evidence="8 9">
    <name type="scientific">Syntrophotalea acetylenica</name>
    <name type="common">Pelobacter acetylenicus</name>
    <dbReference type="NCBI Taxonomy" id="29542"/>
    <lineage>
        <taxon>Bacteria</taxon>
        <taxon>Pseudomonadati</taxon>
        <taxon>Thermodesulfobacteriota</taxon>
        <taxon>Desulfuromonadia</taxon>
        <taxon>Desulfuromonadales</taxon>
        <taxon>Syntrophotaleaceae</taxon>
        <taxon>Syntrophotalea</taxon>
    </lineage>
</organism>
<dbReference type="SUPFAM" id="SSF88659">
    <property type="entry name" value="Sigma3 and sigma4 domains of RNA polymerase sigma factors"/>
    <property type="match status" value="1"/>
</dbReference>
<dbReference type="Proteomes" id="UP000182264">
    <property type="component" value="Chromosome"/>
</dbReference>
<sequence>MSYQSAAAVMNVDKIPDQSADQARDRESLLLERIRLGDERAFAQLVSEHLSQVINLAYRMLGDRQEAEDLSQEAFLRLHRALPSFRGECRIKTWLYRVVSRLVIDHLRREKVKRRIFFFRKDEDAPDPVADCADPGASPSDLVLGEEARQRLFRALSRLSARQRAVFVLRHQEGLPLKDIAEVLHLKEGTVKVHLHRAVQCLRQEFSDEDGVLS</sequence>
<evidence type="ECO:0000259" key="7">
    <source>
        <dbReference type="Pfam" id="PF08281"/>
    </source>
</evidence>
<evidence type="ECO:0000256" key="3">
    <source>
        <dbReference type="ARBA" id="ARBA00023082"/>
    </source>
</evidence>
<dbReference type="InterPro" id="IPR007627">
    <property type="entry name" value="RNA_pol_sigma70_r2"/>
</dbReference>
<dbReference type="Gene3D" id="1.10.1740.10">
    <property type="match status" value="1"/>
</dbReference>
<dbReference type="InterPro" id="IPR036388">
    <property type="entry name" value="WH-like_DNA-bd_sf"/>
</dbReference>
<comment type="similarity">
    <text evidence="1">Belongs to the sigma-70 factor family. ECF subfamily.</text>
</comment>
<dbReference type="STRING" id="29542.A6070_00580"/>
<dbReference type="InterPro" id="IPR014284">
    <property type="entry name" value="RNA_pol_sigma-70_dom"/>
</dbReference>
<dbReference type="SUPFAM" id="SSF88946">
    <property type="entry name" value="Sigma2 domain of RNA polymerase sigma factors"/>
    <property type="match status" value="1"/>
</dbReference>
<keyword evidence="4" id="KW-0238">DNA-binding</keyword>
<dbReference type="NCBIfam" id="TIGR02937">
    <property type="entry name" value="sigma70-ECF"/>
    <property type="match status" value="1"/>
</dbReference>
<keyword evidence="9" id="KW-1185">Reference proteome</keyword>
<dbReference type="GO" id="GO:0003677">
    <property type="term" value="F:DNA binding"/>
    <property type="evidence" value="ECO:0007669"/>
    <property type="project" value="UniProtKB-KW"/>
</dbReference>
<evidence type="ECO:0000256" key="5">
    <source>
        <dbReference type="ARBA" id="ARBA00023163"/>
    </source>
</evidence>
<dbReference type="PANTHER" id="PTHR43133">
    <property type="entry name" value="RNA POLYMERASE ECF-TYPE SIGMA FACTO"/>
    <property type="match status" value="1"/>
</dbReference>
<dbReference type="InterPro" id="IPR013249">
    <property type="entry name" value="RNA_pol_sigma70_r4_t2"/>
</dbReference>
<evidence type="ECO:0000313" key="9">
    <source>
        <dbReference type="Proteomes" id="UP000182264"/>
    </source>
</evidence>
<evidence type="ECO:0000259" key="6">
    <source>
        <dbReference type="Pfam" id="PF04542"/>
    </source>
</evidence>
<dbReference type="EMBL" id="CP015518">
    <property type="protein sequence ID" value="APG24742.1"/>
    <property type="molecule type" value="Genomic_DNA"/>
</dbReference>
<dbReference type="RefSeq" id="WP_072286587.1">
    <property type="nucleotide sequence ID" value="NZ_CP015455.1"/>
</dbReference>
<keyword evidence="3" id="KW-0731">Sigma factor</keyword>
<dbReference type="KEGG" id="pace:A6070_00580"/>
<dbReference type="Pfam" id="PF04542">
    <property type="entry name" value="Sigma70_r2"/>
    <property type="match status" value="1"/>
</dbReference>
<dbReference type="InterPro" id="IPR039425">
    <property type="entry name" value="RNA_pol_sigma-70-like"/>
</dbReference>
<feature type="domain" description="RNA polymerase sigma-70 region 2" evidence="6">
    <location>
        <begin position="45"/>
        <end position="111"/>
    </location>
</feature>
<accession>A0A1L3GFK3</accession>
<name>A0A1L3GFK3_SYNAC</name>
<dbReference type="GO" id="GO:0016987">
    <property type="term" value="F:sigma factor activity"/>
    <property type="evidence" value="ECO:0007669"/>
    <property type="project" value="UniProtKB-KW"/>
</dbReference>
<protein>
    <submittedName>
        <fullName evidence="8">RNA polymerase subunit sigma</fullName>
    </submittedName>
</protein>
<keyword evidence="5" id="KW-0804">Transcription</keyword>
<gene>
    <name evidence="8" type="ORF">A7E75_06645</name>
</gene>
<dbReference type="CDD" id="cd06171">
    <property type="entry name" value="Sigma70_r4"/>
    <property type="match status" value="1"/>
</dbReference>
<dbReference type="InterPro" id="IPR013325">
    <property type="entry name" value="RNA_pol_sigma_r2"/>
</dbReference>
<dbReference type="Pfam" id="PF08281">
    <property type="entry name" value="Sigma70_r4_2"/>
    <property type="match status" value="1"/>
</dbReference>
<reference evidence="8 9" key="1">
    <citation type="journal article" date="2017" name="Genome Announc.">
        <title>Complete Genome Sequences of Two Acetylene-Fermenting Pelobacter acetylenicus Strains.</title>
        <authorList>
            <person name="Sutton J.M."/>
            <person name="Baesman S.M."/>
            <person name="Fierst J.L."/>
            <person name="Poret-Peterson A.T."/>
            <person name="Oremland R.S."/>
            <person name="Dunlap D.S."/>
            <person name="Akob D.M."/>
        </authorList>
    </citation>
    <scope>NUCLEOTIDE SEQUENCE [LARGE SCALE GENOMIC DNA]</scope>
    <source>
        <strain evidence="8 9">DSM 3247</strain>
    </source>
</reference>
<dbReference type="Gene3D" id="1.10.10.10">
    <property type="entry name" value="Winged helix-like DNA-binding domain superfamily/Winged helix DNA-binding domain"/>
    <property type="match status" value="1"/>
</dbReference>
<evidence type="ECO:0000313" key="8">
    <source>
        <dbReference type="EMBL" id="APG24742.1"/>
    </source>
</evidence>
<dbReference type="AlphaFoldDB" id="A0A1L3GFK3"/>